<evidence type="ECO:0000313" key="2">
    <source>
        <dbReference type="EMBL" id="MDU0113305.1"/>
    </source>
</evidence>
<dbReference type="EC" id="3.6.1.9" evidence="2"/>
<organism evidence="2 3">
    <name type="scientific">Psychrosphaera aquimarina</name>
    <dbReference type="NCBI Taxonomy" id="2044854"/>
    <lineage>
        <taxon>Bacteria</taxon>
        <taxon>Pseudomonadati</taxon>
        <taxon>Pseudomonadota</taxon>
        <taxon>Gammaproteobacteria</taxon>
        <taxon>Alteromonadales</taxon>
        <taxon>Pseudoalteromonadaceae</taxon>
        <taxon>Psychrosphaera</taxon>
    </lineage>
</organism>
<keyword evidence="3" id="KW-1185">Reference proteome</keyword>
<dbReference type="NCBIfam" id="TIGR00444">
    <property type="entry name" value="mazG"/>
    <property type="match status" value="1"/>
</dbReference>
<dbReference type="InterPro" id="IPR048015">
    <property type="entry name" value="NTP-PPase_MazG-like_N"/>
</dbReference>
<dbReference type="PANTHER" id="PTHR30522:SF0">
    <property type="entry name" value="NUCLEOSIDE TRIPHOSPHATE PYROPHOSPHOHYDROLASE"/>
    <property type="match status" value="1"/>
</dbReference>
<evidence type="ECO:0000313" key="3">
    <source>
        <dbReference type="Proteomes" id="UP001257914"/>
    </source>
</evidence>
<dbReference type="SUPFAM" id="SSF101386">
    <property type="entry name" value="all-alpha NTP pyrophosphatases"/>
    <property type="match status" value="2"/>
</dbReference>
<accession>A0ABU3R0U8</accession>
<keyword evidence="2" id="KW-0378">Hydrolase</keyword>
<dbReference type="InterPro" id="IPR011551">
    <property type="entry name" value="NTP_PyrPHydrolase_MazG"/>
</dbReference>
<dbReference type="RefSeq" id="WP_315946922.1">
    <property type="nucleotide sequence ID" value="NZ_JAWCUA010000007.1"/>
</dbReference>
<protein>
    <submittedName>
        <fullName evidence="2">Nucleoside triphosphate pyrophosphohydrolase</fullName>
        <ecNumber evidence="2">3.6.1.9</ecNumber>
    </submittedName>
</protein>
<proteinExistence type="predicted"/>
<dbReference type="InterPro" id="IPR004518">
    <property type="entry name" value="MazG-like_dom"/>
</dbReference>
<dbReference type="InterPro" id="IPR048011">
    <property type="entry name" value="NTP-PPase_MazG-like_C"/>
</dbReference>
<dbReference type="CDD" id="cd11528">
    <property type="entry name" value="NTP-PPase_MazG_Nterm"/>
    <property type="match status" value="1"/>
</dbReference>
<dbReference type="EMBL" id="JAWCUA010000007">
    <property type="protein sequence ID" value="MDU0113305.1"/>
    <property type="molecule type" value="Genomic_DNA"/>
</dbReference>
<reference evidence="2 3" key="1">
    <citation type="submission" date="2023-10" db="EMBL/GenBank/DDBJ databases">
        <title>Psychrosphaera aquimaarina strain SW33 isolated from seawater.</title>
        <authorList>
            <person name="Bayburt H."/>
            <person name="Kim J.M."/>
            <person name="Choi B.J."/>
            <person name="Jeon C.O."/>
        </authorList>
    </citation>
    <scope>NUCLEOTIDE SEQUENCE [LARGE SCALE GENOMIC DNA]</scope>
    <source>
        <strain evidence="2 3">KCTC 52743</strain>
    </source>
</reference>
<comment type="caution">
    <text evidence="2">The sequence shown here is derived from an EMBL/GenBank/DDBJ whole genome shotgun (WGS) entry which is preliminary data.</text>
</comment>
<dbReference type="PANTHER" id="PTHR30522">
    <property type="entry name" value="NUCLEOSIDE TRIPHOSPHATE PYROPHOSPHOHYDROLASE"/>
    <property type="match status" value="1"/>
</dbReference>
<dbReference type="Pfam" id="PF03819">
    <property type="entry name" value="MazG"/>
    <property type="match status" value="1"/>
</dbReference>
<dbReference type="Proteomes" id="UP001257914">
    <property type="component" value="Unassembled WGS sequence"/>
</dbReference>
<sequence>MLNNKSSMEKLNWIMSQLRHPETGCPWDLKQTFDSLIPYTIEEAYEVAQAIEDKDYVDLKSELGDLLFQVVFYAQLGKEQSLFDFNDVIDTVCDKLISRHPHVFSDAQFDSEQQIKQNWEKQKAAERNAKNSRSISVLDDIPLAIPAISRAYKIQKRASSVGFDWPDVHGAFDKVSEEIEEVKAELALNIDNTSLKDSDNIDAIADELGDLYFALTNVTRHLGLNPEQVIKAANKKFEKRFRQVEQIASENNADISKTSLYQLDTWWEQAKSQIAKTAEK</sequence>
<dbReference type="GO" id="GO:0047429">
    <property type="term" value="F:nucleoside triphosphate diphosphatase activity"/>
    <property type="evidence" value="ECO:0007669"/>
    <property type="project" value="UniProtKB-EC"/>
</dbReference>
<feature type="domain" description="NTP pyrophosphohydrolase MazG-like" evidence="1">
    <location>
        <begin position="31"/>
        <end position="104"/>
    </location>
</feature>
<evidence type="ECO:0000259" key="1">
    <source>
        <dbReference type="Pfam" id="PF03819"/>
    </source>
</evidence>
<name>A0ABU3R0U8_9GAMM</name>
<dbReference type="CDD" id="cd11529">
    <property type="entry name" value="NTP-PPase_MazG_Cterm"/>
    <property type="match status" value="1"/>
</dbReference>
<gene>
    <name evidence="2" type="primary">mazG</name>
    <name evidence="2" type="ORF">RT723_09920</name>
</gene>
<dbReference type="NCBIfam" id="NF007113">
    <property type="entry name" value="PRK09562.1"/>
    <property type="match status" value="1"/>
</dbReference>
<dbReference type="Gene3D" id="1.10.287.1080">
    <property type="entry name" value="MazG-like"/>
    <property type="match status" value="2"/>
</dbReference>